<name>A0AA88M707_CHASR</name>
<sequence>MTLNPAVTTQREKCWLLLRQIQLRKMAEDCQIVQGNCTAQQVHRKAAASAVPQSDPAAEHAPLQPAEPGRHRRPREETRRAALSSFFFSPSLHTVVSRLICFHHHHHQQQHDG</sequence>
<accession>A0AA88M707</accession>
<organism evidence="2 3">
    <name type="scientific">Channa striata</name>
    <name type="common">Snakehead murrel</name>
    <name type="synonym">Ophicephalus striatus</name>
    <dbReference type="NCBI Taxonomy" id="64152"/>
    <lineage>
        <taxon>Eukaryota</taxon>
        <taxon>Metazoa</taxon>
        <taxon>Chordata</taxon>
        <taxon>Craniata</taxon>
        <taxon>Vertebrata</taxon>
        <taxon>Euteleostomi</taxon>
        <taxon>Actinopterygii</taxon>
        <taxon>Neopterygii</taxon>
        <taxon>Teleostei</taxon>
        <taxon>Neoteleostei</taxon>
        <taxon>Acanthomorphata</taxon>
        <taxon>Anabantaria</taxon>
        <taxon>Anabantiformes</taxon>
        <taxon>Channoidei</taxon>
        <taxon>Channidae</taxon>
        <taxon>Channa</taxon>
    </lineage>
</organism>
<dbReference type="Proteomes" id="UP001187415">
    <property type="component" value="Unassembled WGS sequence"/>
</dbReference>
<gene>
    <name evidence="2" type="ORF">Q5P01_017939</name>
</gene>
<evidence type="ECO:0000313" key="3">
    <source>
        <dbReference type="Proteomes" id="UP001187415"/>
    </source>
</evidence>
<dbReference type="AlphaFoldDB" id="A0AA88M707"/>
<dbReference type="EMBL" id="JAUPFM010000014">
    <property type="protein sequence ID" value="KAK2830008.1"/>
    <property type="molecule type" value="Genomic_DNA"/>
</dbReference>
<evidence type="ECO:0000256" key="1">
    <source>
        <dbReference type="SAM" id="MobiDB-lite"/>
    </source>
</evidence>
<proteinExistence type="predicted"/>
<comment type="caution">
    <text evidence="2">The sequence shown here is derived from an EMBL/GenBank/DDBJ whole genome shotgun (WGS) entry which is preliminary data.</text>
</comment>
<reference evidence="2" key="1">
    <citation type="submission" date="2023-07" db="EMBL/GenBank/DDBJ databases">
        <title>Chromosome-level Genome Assembly of Striped Snakehead (Channa striata).</title>
        <authorList>
            <person name="Liu H."/>
        </authorList>
    </citation>
    <scope>NUCLEOTIDE SEQUENCE</scope>
    <source>
        <strain evidence="2">Gz</strain>
        <tissue evidence="2">Muscle</tissue>
    </source>
</reference>
<evidence type="ECO:0000313" key="2">
    <source>
        <dbReference type="EMBL" id="KAK2830008.1"/>
    </source>
</evidence>
<protein>
    <submittedName>
        <fullName evidence="2">Uncharacterized protein</fullName>
    </submittedName>
</protein>
<feature type="region of interest" description="Disordered" evidence="1">
    <location>
        <begin position="45"/>
        <end position="79"/>
    </location>
</feature>
<keyword evidence="3" id="KW-1185">Reference proteome</keyword>